<dbReference type="OrthoDB" id="4226988at2759"/>
<dbReference type="EMBL" id="DS995908">
    <property type="protein sequence ID" value="EEA18470.1"/>
    <property type="molecule type" value="Genomic_DNA"/>
</dbReference>
<proteinExistence type="predicted"/>
<accession>B6QWJ8</accession>
<dbReference type="PhylomeDB" id="B6QWJ8"/>
<evidence type="ECO:0000313" key="3">
    <source>
        <dbReference type="Proteomes" id="UP000001294"/>
    </source>
</evidence>
<gene>
    <name evidence="2" type="ORF">PMAA_102470</name>
</gene>
<reference evidence="3" key="1">
    <citation type="journal article" date="2015" name="Genome Announc.">
        <title>Genome sequence of the AIDS-associated pathogen Penicillium marneffei (ATCC18224) and its near taxonomic relative Talaromyces stipitatus (ATCC10500).</title>
        <authorList>
            <person name="Nierman W.C."/>
            <person name="Fedorova-Abrams N.D."/>
            <person name="Andrianopoulos A."/>
        </authorList>
    </citation>
    <scope>NUCLEOTIDE SEQUENCE [LARGE SCALE GENOMIC DNA]</scope>
    <source>
        <strain evidence="3">ATCC 18224 / CBS 334.59 / QM 7333</strain>
    </source>
</reference>
<keyword evidence="3" id="KW-1185">Reference proteome</keyword>
<evidence type="ECO:0000256" key="1">
    <source>
        <dbReference type="SAM" id="MobiDB-lite"/>
    </source>
</evidence>
<feature type="region of interest" description="Disordered" evidence="1">
    <location>
        <begin position="219"/>
        <end position="246"/>
    </location>
</feature>
<dbReference type="VEuPathDB" id="FungiDB:PMAA_102470"/>
<dbReference type="STRING" id="441960.B6QWJ8"/>
<dbReference type="HOGENOM" id="CLU_573775_0_0_1"/>
<sequence>METPKGAHRGRRSPQFHRGWDGGCYELTSYEIGSGSQALTENVRHVKIFPSTGQALSMTPKDNTLGKCIRDTIARAVPTLPSKPRTYGNGTRSSLTSTETVLNALRGTLRGARKEDYGIGEPSPVPYYSEKIPIEATVRALEAHDISVSSGPDVMVSESPPGPEAGKGLAPVLEGLAPAAKGLVTSLSKCQDPPQYQAPSNHQKQAISTLTVPRNIAKPQAAPPKQAPKNWASTAGTAQQGNDGDWKTVQYNKKRGINNASGKPEQPLIKPISTRSKEERRLIFRRYELIDTVRRDTRDILLWLNRALDSAGLPIFMRAVDAGYAASGHLTVLMKDGTPSKVLVPAYNDMLLTAIRRADPAVISVEVSEQWQRVNVHGVHIQRYMNSSKGLELAREEIEIETPFRLKRDPTWLKSPKVLRARRQGFATIVVTVGSREEARGLLKAGLKFGGHHYKTEAYWDIIISAMRAFALGAAE</sequence>
<name>B6QWJ8_TALMQ</name>
<dbReference type="Proteomes" id="UP000001294">
    <property type="component" value="Unassembled WGS sequence"/>
</dbReference>
<protein>
    <submittedName>
        <fullName evidence="2">Uncharacterized protein</fullName>
    </submittedName>
</protein>
<dbReference type="AlphaFoldDB" id="B6QWJ8"/>
<evidence type="ECO:0000313" key="2">
    <source>
        <dbReference type="EMBL" id="EEA18470.1"/>
    </source>
</evidence>
<organism evidence="2 3">
    <name type="scientific">Talaromyces marneffei (strain ATCC 18224 / CBS 334.59 / QM 7333)</name>
    <name type="common">Penicillium marneffei</name>
    <dbReference type="NCBI Taxonomy" id="441960"/>
    <lineage>
        <taxon>Eukaryota</taxon>
        <taxon>Fungi</taxon>
        <taxon>Dikarya</taxon>
        <taxon>Ascomycota</taxon>
        <taxon>Pezizomycotina</taxon>
        <taxon>Eurotiomycetes</taxon>
        <taxon>Eurotiomycetidae</taxon>
        <taxon>Eurotiales</taxon>
        <taxon>Trichocomaceae</taxon>
        <taxon>Talaromyces</taxon>
        <taxon>Talaromyces sect. Talaromyces</taxon>
    </lineage>
</organism>
<feature type="compositionally biased region" description="Polar residues" evidence="1">
    <location>
        <begin position="231"/>
        <end position="242"/>
    </location>
</feature>